<dbReference type="Pfam" id="PF05036">
    <property type="entry name" value="SPOR"/>
    <property type="match status" value="1"/>
</dbReference>
<keyword evidence="4" id="KW-1185">Reference proteome</keyword>
<dbReference type="InterPro" id="IPR007730">
    <property type="entry name" value="SPOR-like_dom"/>
</dbReference>
<organism evidence="3 4">
    <name type="scientific">Ancylomarina longa</name>
    <dbReference type="NCBI Taxonomy" id="2487017"/>
    <lineage>
        <taxon>Bacteria</taxon>
        <taxon>Pseudomonadati</taxon>
        <taxon>Bacteroidota</taxon>
        <taxon>Bacteroidia</taxon>
        <taxon>Marinilabiliales</taxon>
        <taxon>Marinifilaceae</taxon>
        <taxon>Ancylomarina</taxon>
    </lineage>
</organism>
<feature type="chain" id="PRO_5019209869" evidence="1">
    <location>
        <begin position="21"/>
        <end position="142"/>
    </location>
</feature>
<dbReference type="PROSITE" id="PS51724">
    <property type="entry name" value="SPOR"/>
    <property type="match status" value="1"/>
</dbReference>
<dbReference type="EMBL" id="RJJX01000027">
    <property type="protein sequence ID" value="RUT73135.1"/>
    <property type="molecule type" value="Genomic_DNA"/>
</dbReference>
<dbReference type="Proteomes" id="UP000282985">
    <property type="component" value="Unassembled WGS sequence"/>
</dbReference>
<name>A0A434AFP1_9BACT</name>
<reference evidence="3 4" key="1">
    <citation type="submission" date="2018-11" db="EMBL/GenBank/DDBJ databases">
        <title>Parancylomarina longa gen. nov., sp. nov., isolated from sediments of southern Okinawa.</title>
        <authorList>
            <person name="Fu T."/>
        </authorList>
    </citation>
    <scope>NUCLEOTIDE SEQUENCE [LARGE SCALE GENOMIC DNA]</scope>
    <source>
        <strain evidence="3 4">T3-2 S1-C</strain>
    </source>
</reference>
<dbReference type="OrthoDB" id="1121363at2"/>
<dbReference type="GO" id="GO:0042834">
    <property type="term" value="F:peptidoglycan binding"/>
    <property type="evidence" value="ECO:0007669"/>
    <property type="project" value="InterPro"/>
</dbReference>
<dbReference type="PROSITE" id="PS51257">
    <property type="entry name" value="PROKAR_LIPOPROTEIN"/>
    <property type="match status" value="1"/>
</dbReference>
<accession>A0A434AFP1</accession>
<sequence>MVKFSKIIFLSLLIFTVGFSACKKNTKTQEKAKTTKVVKKKKESPKPIVKAKPIVKKKLKPEVEKRPNKYFLIVASFQKQANAERMQEQLNKNGYNSEIHPAANGFYRVSYKSFSDRKLAFKELKNVRSTEEHHDTWLYIKR</sequence>
<evidence type="ECO:0000313" key="4">
    <source>
        <dbReference type="Proteomes" id="UP000282985"/>
    </source>
</evidence>
<evidence type="ECO:0000313" key="3">
    <source>
        <dbReference type="EMBL" id="RUT73135.1"/>
    </source>
</evidence>
<dbReference type="Gene3D" id="3.30.70.1070">
    <property type="entry name" value="Sporulation related repeat"/>
    <property type="match status" value="1"/>
</dbReference>
<dbReference type="AlphaFoldDB" id="A0A434AFP1"/>
<dbReference type="InterPro" id="IPR036680">
    <property type="entry name" value="SPOR-like_sf"/>
</dbReference>
<keyword evidence="1" id="KW-0732">Signal</keyword>
<protein>
    <submittedName>
        <fullName evidence="3">SPOR domain-containing protein</fullName>
    </submittedName>
</protein>
<dbReference type="SUPFAM" id="SSF110997">
    <property type="entry name" value="Sporulation related repeat"/>
    <property type="match status" value="1"/>
</dbReference>
<gene>
    <name evidence="3" type="ORF">DLK05_14730</name>
</gene>
<evidence type="ECO:0000259" key="2">
    <source>
        <dbReference type="PROSITE" id="PS51724"/>
    </source>
</evidence>
<evidence type="ECO:0000256" key="1">
    <source>
        <dbReference type="SAM" id="SignalP"/>
    </source>
</evidence>
<dbReference type="RefSeq" id="WP_127344733.1">
    <property type="nucleotide sequence ID" value="NZ_RJJX01000027.1"/>
</dbReference>
<feature type="domain" description="SPOR" evidence="2">
    <location>
        <begin position="64"/>
        <end position="141"/>
    </location>
</feature>
<feature type="signal peptide" evidence="1">
    <location>
        <begin position="1"/>
        <end position="20"/>
    </location>
</feature>
<proteinExistence type="predicted"/>
<comment type="caution">
    <text evidence="3">The sequence shown here is derived from an EMBL/GenBank/DDBJ whole genome shotgun (WGS) entry which is preliminary data.</text>
</comment>